<sequence length="503" mass="56812">MCGIIGIVANEEVNQSLYDGLTVLQHRGQDAAGIVTYDNGRLYLRKDNGLVKDVFHTRHMLMLKGRMGMGHVRYPTAGCSSSAEAQPFYVNSPYGITFAHNGNLTNSEELKWALFRADRRHINTNSDSEILLNVLAHELQQLNKMRMIPSDLFTAVSQVHQRCRGAYAVIAMIAGYGILAFRDPYGIRPLVFGKRERLSKTEYIVASESVAIDALGYELVRDVAPGEAIFIDTKGDFHAQQCIDNSMYSPCIFEYVYLARPDSMIDDVSVHKSRMRMGEKLAQKILRERPNHDIDVVIPIPDTSRSAALQLAYMLGIVYREGFIKNRYIGRTFIMPGQKERKKSVRQKLNPIDLEFKGKNVLLIDDSIVRGTTSRQIIQMARDAGARKVYFASASPPVRYPNVYGIDMPAANELVAHDRTEQEIADILGADWLIYQDLSDLIDAVRKRNPALTCFDVSCFTGDYVTGDVNTEYLKKLENQRSDNAKLDQEERDMNIIELYNTA</sequence>
<dbReference type="NCBIfam" id="TIGR01134">
    <property type="entry name" value="purF"/>
    <property type="match status" value="1"/>
</dbReference>
<dbReference type="InterPro" id="IPR017932">
    <property type="entry name" value="GATase_2_dom"/>
</dbReference>
<keyword evidence="4 7" id="KW-0808">Transferase</keyword>
<feature type="active site" description="Nucleophile" evidence="7 9">
    <location>
        <position position="2"/>
    </location>
</feature>
<accession>A0A0E2Z1R2</accession>
<dbReference type="InterPro" id="IPR005854">
    <property type="entry name" value="PurF"/>
</dbReference>
<dbReference type="Gene3D" id="3.60.20.10">
    <property type="entry name" value="Glutamine Phosphoribosylpyrophosphate, subunit 1, domain 1"/>
    <property type="match status" value="1"/>
</dbReference>
<dbReference type="PANTHER" id="PTHR11907">
    <property type="entry name" value="AMIDOPHOSPHORIBOSYLTRANSFERASE"/>
    <property type="match status" value="1"/>
</dbReference>
<evidence type="ECO:0000256" key="6">
    <source>
        <dbReference type="ARBA" id="ARBA00022962"/>
    </source>
</evidence>
<keyword evidence="6 7" id="KW-0315">Glutamine amidotransferase</keyword>
<evidence type="ECO:0000256" key="1">
    <source>
        <dbReference type="ARBA" id="ARBA00005209"/>
    </source>
</evidence>
<keyword evidence="7 10" id="KW-0460">Magnesium</keyword>
<comment type="similarity">
    <text evidence="2 7 8">In the C-terminal section; belongs to the purine/pyrimidine phosphoribosyltransferase family.</text>
</comment>
<dbReference type="OrthoDB" id="9801213at2"/>
<evidence type="ECO:0000256" key="10">
    <source>
        <dbReference type="PIRSR" id="PIRSR000485-2"/>
    </source>
</evidence>
<name>A0A0E2Z1R2_9GAMM</name>
<comment type="pathway">
    <text evidence="1 7 8">Purine metabolism; IMP biosynthesis via de novo pathway; N(1)-(5-phospho-D-ribosyl)glycinamide from 5-phospho-alpha-D-ribose 1-diphosphate: step 1/2.</text>
</comment>
<reference evidence="12 13" key="1">
    <citation type="submission" date="2014-07" db="EMBL/GenBank/DDBJ databases">
        <title>Comparative analysis of Nitrosococcus oceani genome inventories of strains from Pacific and Atlantic gyres.</title>
        <authorList>
            <person name="Lim C.K."/>
            <person name="Wang L."/>
            <person name="Sayavedra-Soto L.A."/>
            <person name="Klotz M.G."/>
        </authorList>
    </citation>
    <scope>NUCLEOTIDE SEQUENCE [LARGE SCALE GENOMIC DNA]</scope>
    <source>
        <strain evidence="12 13">C-27</strain>
    </source>
</reference>
<evidence type="ECO:0000256" key="3">
    <source>
        <dbReference type="ARBA" id="ARBA00022676"/>
    </source>
</evidence>
<dbReference type="InterPro" id="IPR035584">
    <property type="entry name" value="PurF_N"/>
</dbReference>
<organism evidence="12 13">
    <name type="scientific">Nitrosococcus oceani C-27</name>
    <dbReference type="NCBI Taxonomy" id="314279"/>
    <lineage>
        <taxon>Bacteria</taxon>
        <taxon>Pseudomonadati</taxon>
        <taxon>Pseudomonadota</taxon>
        <taxon>Gammaproteobacteria</taxon>
        <taxon>Chromatiales</taxon>
        <taxon>Chromatiaceae</taxon>
        <taxon>Nitrosococcus</taxon>
    </lineage>
</organism>
<dbReference type="Pfam" id="PF00156">
    <property type="entry name" value="Pribosyltran"/>
    <property type="match status" value="1"/>
</dbReference>
<evidence type="ECO:0000313" key="13">
    <source>
        <dbReference type="Proteomes" id="UP000028839"/>
    </source>
</evidence>
<dbReference type="GO" id="GO:0006189">
    <property type="term" value="P:'de novo' IMP biosynthetic process"/>
    <property type="evidence" value="ECO:0007669"/>
    <property type="project" value="UniProtKB-UniRule"/>
</dbReference>
<keyword evidence="7 10" id="KW-0479">Metal-binding</keyword>
<dbReference type="GO" id="GO:0009113">
    <property type="term" value="P:purine nucleobase biosynthetic process"/>
    <property type="evidence" value="ECO:0007669"/>
    <property type="project" value="UniProtKB-UniRule"/>
</dbReference>
<feature type="binding site" evidence="7 10">
    <location>
        <position position="303"/>
    </location>
    <ligand>
        <name>Mg(2+)</name>
        <dbReference type="ChEBI" id="CHEBI:18420"/>
    </ligand>
</feature>
<evidence type="ECO:0000256" key="9">
    <source>
        <dbReference type="PIRSR" id="PIRSR000485-1"/>
    </source>
</evidence>
<dbReference type="Gene3D" id="3.40.50.2020">
    <property type="match status" value="1"/>
</dbReference>
<dbReference type="HOGENOM" id="CLU_022389_2_1_6"/>
<evidence type="ECO:0000259" key="11">
    <source>
        <dbReference type="PROSITE" id="PS51278"/>
    </source>
</evidence>
<comment type="caution">
    <text evidence="12">The sequence shown here is derived from an EMBL/GenBank/DDBJ whole genome shotgun (WGS) entry which is preliminary data.</text>
</comment>
<feature type="binding site" evidence="7 10">
    <location>
        <position position="365"/>
    </location>
    <ligand>
        <name>Mg(2+)</name>
        <dbReference type="ChEBI" id="CHEBI:18420"/>
    </ligand>
</feature>
<dbReference type="PROSITE" id="PS51278">
    <property type="entry name" value="GATASE_TYPE_2"/>
    <property type="match status" value="1"/>
</dbReference>
<dbReference type="EC" id="2.4.2.14" evidence="7"/>
<proteinExistence type="inferred from homology"/>
<evidence type="ECO:0000313" key="12">
    <source>
        <dbReference type="EMBL" id="KFI19474.1"/>
    </source>
</evidence>
<keyword evidence="3 7" id="KW-0328">Glycosyltransferase</keyword>
<evidence type="ECO:0000256" key="8">
    <source>
        <dbReference type="PIRNR" id="PIRNR000485"/>
    </source>
</evidence>
<keyword evidence="5 7" id="KW-0658">Purine biosynthesis</keyword>
<dbReference type="PIRSF" id="PIRSF000485">
    <property type="entry name" value="Amd_phspho_trans"/>
    <property type="match status" value="1"/>
</dbReference>
<feature type="binding site" evidence="7 10">
    <location>
        <position position="366"/>
    </location>
    <ligand>
        <name>Mg(2+)</name>
        <dbReference type="ChEBI" id="CHEBI:18420"/>
    </ligand>
</feature>
<dbReference type="CDD" id="cd06223">
    <property type="entry name" value="PRTases_typeI"/>
    <property type="match status" value="1"/>
</dbReference>
<dbReference type="AlphaFoldDB" id="A0A0E2Z1R2"/>
<comment type="function">
    <text evidence="7">Catalyzes the formation of phosphoribosylamine from phosphoribosylpyrophosphate (PRPP) and glutamine.</text>
</comment>
<dbReference type="EMBL" id="JPGN01000053">
    <property type="protein sequence ID" value="KFI19474.1"/>
    <property type="molecule type" value="Genomic_DNA"/>
</dbReference>
<dbReference type="GO" id="GO:0000287">
    <property type="term" value="F:magnesium ion binding"/>
    <property type="evidence" value="ECO:0007669"/>
    <property type="project" value="UniProtKB-UniRule"/>
</dbReference>
<comment type="cofactor">
    <cofactor evidence="7 10">
        <name>Mg(2+)</name>
        <dbReference type="ChEBI" id="CHEBI:18420"/>
    </cofactor>
    <text evidence="7 10">Binds 1 Mg(2+) ion per subunit.</text>
</comment>
<evidence type="ECO:0000256" key="2">
    <source>
        <dbReference type="ARBA" id="ARBA00010138"/>
    </source>
</evidence>
<evidence type="ECO:0000256" key="7">
    <source>
        <dbReference type="HAMAP-Rule" id="MF_01931"/>
    </source>
</evidence>
<dbReference type="GO" id="GO:0004044">
    <property type="term" value="F:amidophosphoribosyltransferase activity"/>
    <property type="evidence" value="ECO:0007669"/>
    <property type="project" value="UniProtKB-UniRule"/>
</dbReference>
<comment type="caution">
    <text evidence="7">Lacks conserved residue(s) required for the propagation of feature annotation.</text>
</comment>
<comment type="catalytic activity">
    <reaction evidence="7 8">
        <text>5-phospho-beta-D-ribosylamine + L-glutamate + diphosphate = 5-phospho-alpha-D-ribose 1-diphosphate + L-glutamine + H2O</text>
        <dbReference type="Rhea" id="RHEA:14905"/>
        <dbReference type="ChEBI" id="CHEBI:15377"/>
        <dbReference type="ChEBI" id="CHEBI:29985"/>
        <dbReference type="ChEBI" id="CHEBI:33019"/>
        <dbReference type="ChEBI" id="CHEBI:58017"/>
        <dbReference type="ChEBI" id="CHEBI:58359"/>
        <dbReference type="ChEBI" id="CHEBI:58681"/>
        <dbReference type="EC" id="2.4.2.14"/>
    </reaction>
</comment>
<protein>
    <recommendedName>
        <fullName evidence="7">Amidophosphoribosyltransferase</fullName>
        <shortName evidence="7">ATase</shortName>
        <ecNumber evidence="7">2.4.2.14</ecNumber>
    </recommendedName>
    <alternativeName>
        <fullName evidence="7">Glutamine phosphoribosylpyrophosphate amidotransferase</fullName>
        <shortName evidence="7">GPATase</shortName>
    </alternativeName>
</protein>
<dbReference type="InterPro" id="IPR000836">
    <property type="entry name" value="PRTase_dom"/>
</dbReference>
<dbReference type="Proteomes" id="UP000028839">
    <property type="component" value="Unassembled WGS sequence"/>
</dbReference>
<evidence type="ECO:0000256" key="5">
    <source>
        <dbReference type="ARBA" id="ARBA00022755"/>
    </source>
</evidence>
<dbReference type="SUPFAM" id="SSF56235">
    <property type="entry name" value="N-terminal nucleophile aminohydrolases (Ntn hydrolases)"/>
    <property type="match status" value="1"/>
</dbReference>
<dbReference type="InterPro" id="IPR029055">
    <property type="entry name" value="Ntn_hydrolases_N"/>
</dbReference>
<dbReference type="SUPFAM" id="SSF53271">
    <property type="entry name" value="PRTase-like"/>
    <property type="match status" value="1"/>
</dbReference>
<dbReference type="Pfam" id="PF13522">
    <property type="entry name" value="GATase_6"/>
    <property type="match status" value="1"/>
</dbReference>
<gene>
    <name evidence="7" type="primary">purF</name>
    <name evidence="12" type="ORF">IB75_08870</name>
</gene>
<feature type="domain" description="Glutamine amidotransferase type-2" evidence="11">
    <location>
        <begin position="2"/>
        <end position="234"/>
    </location>
</feature>
<dbReference type="HAMAP" id="MF_01931">
    <property type="entry name" value="PurF"/>
    <property type="match status" value="1"/>
</dbReference>
<dbReference type="InterPro" id="IPR029057">
    <property type="entry name" value="PRTase-like"/>
</dbReference>
<dbReference type="CDD" id="cd00715">
    <property type="entry name" value="GPATase_N"/>
    <property type="match status" value="1"/>
</dbReference>
<evidence type="ECO:0000256" key="4">
    <source>
        <dbReference type="ARBA" id="ARBA00022679"/>
    </source>
</evidence>
<dbReference type="UniPathway" id="UPA00074">
    <property type="reaction ID" value="UER00124"/>
</dbReference>